<protein>
    <submittedName>
        <fullName evidence="1">Uncharacterized protein</fullName>
    </submittedName>
</protein>
<organism evidence="1 2">
    <name type="scientific">Pluteus cervinus</name>
    <dbReference type="NCBI Taxonomy" id="181527"/>
    <lineage>
        <taxon>Eukaryota</taxon>
        <taxon>Fungi</taxon>
        <taxon>Dikarya</taxon>
        <taxon>Basidiomycota</taxon>
        <taxon>Agaricomycotina</taxon>
        <taxon>Agaricomycetes</taxon>
        <taxon>Agaricomycetidae</taxon>
        <taxon>Agaricales</taxon>
        <taxon>Pluteineae</taxon>
        <taxon>Pluteaceae</taxon>
        <taxon>Pluteus</taxon>
    </lineage>
</organism>
<proteinExistence type="predicted"/>
<accession>A0ACD3AL78</accession>
<reference evidence="1 2" key="1">
    <citation type="journal article" date="2019" name="Nat. Ecol. Evol.">
        <title>Megaphylogeny resolves global patterns of mushroom evolution.</title>
        <authorList>
            <person name="Varga T."/>
            <person name="Krizsan K."/>
            <person name="Foldi C."/>
            <person name="Dima B."/>
            <person name="Sanchez-Garcia M."/>
            <person name="Sanchez-Ramirez S."/>
            <person name="Szollosi G.J."/>
            <person name="Szarkandi J.G."/>
            <person name="Papp V."/>
            <person name="Albert L."/>
            <person name="Andreopoulos W."/>
            <person name="Angelini C."/>
            <person name="Antonin V."/>
            <person name="Barry K.W."/>
            <person name="Bougher N.L."/>
            <person name="Buchanan P."/>
            <person name="Buyck B."/>
            <person name="Bense V."/>
            <person name="Catcheside P."/>
            <person name="Chovatia M."/>
            <person name="Cooper J."/>
            <person name="Damon W."/>
            <person name="Desjardin D."/>
            <person name="Finy P."/>
            <person name="Geml J."/>
            <person name="Haridas S."/>
            <person name="Hughes K."/>
            <person name="Justo A."/>
            <person name="Karasinski D."/>
            <person name="Kautmanova I."/>
            <person name="Kiss B."/>
            <person name="Kocsube S."/>
            <person name="Kotiranta H."/>
            <person name="LaButti K.M."/>
            <person name="Lechner B.E."/>
            <person name="Liimatainen K."/>
            <person name="Lipzen A."/>
            <person name="Lukacs Z."/>
            <person name="Mihaltcheva S."/>
            <person name="Morgado L.N."/>
            <person name="Niskanen T."/>
            <person name="Noordeloos M.E."/>
            <person name="Ohm R.A."/>
            <person name="Ortiz-Santana B."/>
            <person name="Ovrebo C."/>
            <person name="Racz N."/>
            <person name="Riley R."/>
            <person name="Savchenko A."/>
            <person name="Shiryaev A."/>
            <person name="Soop K."/>
            <person name="Spirin V."/>
            <person name="Szebenyi C."/>
            <person name="Tomsovsky M."/>
            <person name="Tulloss R.E."/>
            <person name="Uehling J."/>
            <person name="Grigoriev I.V."/>
            <person name="Vagvolgyi C."/>
            <person name="Papp T."/>
            <person name="Martin F.M."/>
            <person name="Miettinen O."/>
            <person name="Hibbett D.S."/>
            <person name="Nagy L.G."/>
        </authorList>
    </citation>
    <scope>NUCLEOTIDE SEQUENCE [LARGE SCALE GENOMIC DNA]</scope>
    <source>
        <strain evidence="1 2">NL-1719</strain>
    </source>
</reference>
<dbReference type="Proteomes" id="UP000308600">
    <property type="component" value="Unassembled WGS sequence"/>
</dbReference>
<sequence>MTRTTSTTLFPLPLHVHRKLPRPRSVSRSQQPPLWLSTRNRMISDHRISNCYLDIICTGPWFKRSKLPINQVDLPFEKDPGPGALDLTLLRTRFNLHEIKIKDKISLSLFLLLFMPRSNNLSSIEWFLSPSMHMSNVKLTLTLLPVKRCH</sequence>
<evidence type="ECO:0000313" key="2">
    <source>
        <dbReference type="Proteomes" id="UP000308600"/>
    </source>
</evidence>
<keyword evidence="2" id="KW-1185">Reference proteome</keyword>
<dbReference type="EMBL" id="ML208418">
    <property type="protein sequence ID" value="TFK66004.1"/>
    <property type="molecule type" value="Genomic_DNA"/>
</dbReference>
<gene>
    <name evidence="1" type="ORF">BDN72DRAFT_169949</name>
</gene>
<evidence type="ECO:0000313" key="1">
    <source>
        <dbReference type="EMBL" id="TFK66004.1"/>
    </source>
</evidence>
<name>A0ACD3AL78_9AGAR</name>